<name>A0A2P0A0H5_9STRE</name>
<keyword evidence="1" id="KW-0732">Signal</keyword>
<evidence type="ECO:0000256" key="3">
    <source>
        <dbReference type="SAM" id="Phobius"/>
    </source>
</evidence>
<keyword evidence="3" id="KW-0472">Membrane</keyword>
<evidence type="ECO:0000313" key="5">
    <source>
        <dbReference type="EMBL" id="CEY62067.1"/>
    </source>
</evidence>
<keyword evidence="3" id="KW-1133">Transmembrane helix</keyword>
<dbReference type="InterPro" id="IPR005877">
    <property type="entry name" value="YSIRK_signal_dom"/>
</dbReference>
<dbReference type="Gene3D" id="1.20.1270.70">
    <property type="entry name" value="Designed single chain three-helix bundle"/>
    <property type="match status" value="1"/>
</dbReference>
<reference evidence="5 6" key="1">
    <citation type="submission" date="2015-03" db="EMBL/GenBank/DDBJ databases">
        <authorList>
            <consortium name="Pathogen Informatics"/>
        </authorList>
    </citation>
    <scope>NUCLEOTIDE SEQUENCE [LARGE SCALE GENOMIC DNA]</scope>
    <source>
        <strain evidence="5 6">SMRU737</strain>
    </source>
</reference>
<dbReference type="EMBL" id="CFGT01000011">
    <property type="protein sequence ID" value="CEY62067.1"/>
    <property type="molecule type" value="Genomic_DNA"/>
</dbReference>
<proteinExistence type="predicted"/>
<evidence type="ECO:0000313" key="6">
    <source>
        <dbReference type="Proteomes" id="UP000048179"/>
    </source>
</evidence>
<dbReference type="AlphaFoldDB" id="A0A2P0A0H5"/>
<evidence type="ECO:0000259" key="4">
    <source>
        <dbReference type="Pfam" id="PF04650"/>
    </source>
</evidence>
<evidence type="ECO:0000256" key="2">
    <source>
        <dbReference type="SAM" id="MobiDB-lite"/>
    </source>
</evidence>
<accession>A0A2P0A0H5</accession>
<dbReference type="Pfam" id="PF04650">
    <property type="entry name" value="YSIRK_signal"/>
    <property type="match status" value="1"/>
</dbReference>
<feature type="region of interest" description="Disordered" evidence="2">
    <location>
        <begin position="52"/>
        <end position="147"/>
    </location>
</feature>
<feature type="transmembrane region" description="Helical" evidence="3">
    <location>
        <begin position="21"/>
        <end position="40"/>
    </location>
</feature>
<dbReference type="Proteomes" id="UP000048179">
    <property type="component" value="Unassembled WGS sequence"/>
</dbReference>
<dbReference type="NCBIfam" id="TIGR01168">
    <property type="entry name" value="YSIRK_signal"/>
    <property type="match status" value="1"/>
</dbReference>
<keyword evidence="3" id="KW-0812">Transmembrane</keyword>
<dbReference type="RefSeq" id="WP_079247773.1">
    <property type="nucleotide sequence ID" value="NZ_CFGT01000011.1"/>
</dbReference>
<sequence length="221" mass="23796">MFGKKHSDNGEKIYRYSIRKYHFGAASVAVAALMFFANGVQAQAPAVSPVTASDVVAGPSGNSDGDPQDSDEESPEKTAVVEQPVELKSEGESSAPKAKTEEGSQEESEAEVKSPQPETKIDENAEAPQVAKEKDQEVSTPVVDTSAAKSTQSTLEALLANLTLDSMKALHTEVEEGLAKAKAVLENPKATQAQVDEQVKLMEDLTRRVKEAFLLRFFETQ</sequence>
<protein>
    <submittedName>
        <fullName evidence="5">Surface anchored protein</fullName>
    </submittedName>
</protein>
<feature type="domain" description="YSIRK Gram-positive signal peptide" evidence="4">
    <location>
        <begin position="11"/>
        <end position="36"/>
    </location>
</feature>
<gene>
    <name evidence="5" type="ORF">ERS020247_01263</name>
</gene>
<evidence type="ECO:0000256" key="1">
    <source>
        <dbReference type="ARBA" id="ARBA00022729"/>
    </source>
</evidence>
<feature type="compositionally biased region" description="Polar residues" evidence="2">
    <location>
        <begin position="138"/>
        <end position="147"/>
    </location>
</feature>
<organism evidence="5 6">
    <name type="scientific">Streptococcus pseudopneumoniae</name>
    <dbReference type="NCBI Taxonomy" id="257758"/>
    <lineage>
        <taxon>Bacteria</taxon>
        <taxon>Bacillati</taxon>
        <taxon>Bacillota</taxon>
        <taxon>Bacilli</taxon>
        <taxon>Lactobacillales</taxon>
        <taxon>Streptococcaceae</taxon>
        <taxon>Streptococcus</taxon>
    </lineage>
</organism>